<dbReference type="SUPFAM" id="SSF55729">
    <property type="entry name" value="Acyl-CoA N-acyltransferases (Nat)"/>
    <property type="match status" value="1"/>
</dbReference>
<dbReference type="InterPro" id="IPR000182">
    <property type="entry name" value="GNAT_dom"/>
</dbReference>
<dbReference type="EC" id="2.3.1.-" evidence="2"/>
<dbReference type="Proteomes" id="UP000287853">
    <property type="component" value="Unassembled WGS sequence"/>
</dbReference>
<protein>
    <submittedName>
        <fullName evidence="2">Putative acetyltransferase</fullName>
        <ecNumber evidence="2">2.3.1.-</ecNumber>
    </submittedName>
</protein>
<dbReference type="InterPro" id="IPR016181">
    <property type="entry name" value="Acyl_CoA_acyltransferase"/>
</dbReference>
<gene>
    <name evidence="2" type="ORF">H206_03761</name>
</gene>
<proteinExistence type="predicted"/>
<name>A0A3S3U9T1_9BACT</name>
<dbReference type="CDD" id="cd04301">
    <property type="entry name" value="NAT_SF"/>
    <property type="match status" value="1"/>
</dbReference>
<keyword evidence="2" id="KW-0808">Transferase</keyword>
<keyword evidence="3" id="KW-1185">Reference proteome</keyword>
<feature type="domain" description="N-acetyltransferase" evidence="1">
    <location>
        <begin position="1"/>
        <end position="144"/>
    </location>
</feature>
<accession>A0A3S3U9T1</accession>
<evidence type="ECO:0000313" key="2">
    <source>
        <dbReference type="EMBL" id="RWX46959.1"/>
    </source>
</evidence>
<organism evidence="2 3">
    <name type="scientific">Candidatus Electrothrix aarhusensis</name>
    <dbReference type="NCBI Taxonomy" id="1859131"/>
    <lineage>
        <taxon>Bacteria</taxon>
        <taxon>Pseudomonadati</taxon>
        <taxon>Thermodesulfobacteriota</taxon>
        <taxon>Desulfobulbia</taxon>
        <taxon>Desulfobulbales</taxon>
        <taxon>Desulfobulbaceae</taxon>
        <taxon>Candidatus Electrothrix</taxon>
    </lineage>
</organism>
<dbReference type="Gene3D" id="3.40.630.30">
    <property type="match status" value="1"/>
</dbReference>
<dbReference type="PROSITE" id="PS51186">
    <property type="entry name" value="GNAT"/>
    <property type="match status" value="1"/>
</dbReference>
<evidence type="ECO:0000313" key="3">
    <source>
        <dbReference type="Proteomes" id="UP000287853"/>
    </source>
</evidence>
<dbReference type="GO" id="GO:0016747">
    <property type="term" value="F:acyltransferase activity, transferring groups other than amino-acyl groups"/>
    <property type="evidence" value="ECO:0007669"/>
    <property type="project" value="InterPro"/>
</dbReference>
<evidence type="ECO:0000259" key="1">
    <source>
        <dbReference type="PROSITE" id="PS51186"/>
    </source>
</evidence>
<sequence length="158" mass="18068">MKIRKLTPENFGKAYALLRQAFPRSTYERQLVEKFHKNGRGVHEWVCIHSNTVIGYIAFSKAYNGSDICGLHLGPMAVKSDFQKQGVGSELLCFALRQPEIKDKTIFVLGEPNFYKKFGFELCAAPICPFDKNNTHFLGIRNNSNNQFTVGYESEFYK</sequence>
<reference evidence="2 3" key="1">
    <citation type="submission" date="2017-01" db="EMBL/GenBank/DDBJ databases">
        <title>The cable genome- insights into the physiology and evolution of filamentous bacteria capable of sulfide oxidation via long distance electron transfer.</title>
        <authorList>
            <person name="Schreiber L."/>
            <person name="Bjerg J.T."/>
            <person name="Boggild A."/>
            <person name="Van De Vossenberg J."/>
            <person name="Meysman F."/>
            <person name="Nielsen L.P."/>
            <person name="Schramm A."/>
            <person name="Kjeldsen K.U."/>
        </authorList>
    </citation>
    <scope>NUCLEOTIDE SEQUENCE [LARGE SCALE GENOMIC DNA]</scope>
    <source>
        <strain evidence="2">MCF</strain>
    </source>
</reference>
<comment type="caution">
    <text evidence="2">The sequence shown here is derived from an EMBL/GenBank/DDBJ whole genome shotgun (WGS) entry which is preliminary data.</text>
</comment>
<dbReference type="Pfam" id="PF13508">
    <property type="entry name" value="Acetyltransf_7"/>
    <property type="match status" value="1"/>
</dbReference>
<dbReference type="AlphaFoldDB" id="A0A3S3U9T1"/>
<dbReference type="EMBL" id="MTKO01000046">
    <property type="protein sequence ID" value="RWX46959.1"/>
    <property type="molecule type" value="Genomic_DNA"/>
</dbReference>
<keyword evidence="2" id="KW-0012">Acyltransferase</keyword>